<feature type="compositionally biased region" description="Basic residues" evidence="1">
    <location>
        <begin position="127"/>
        <end position="138"/>
    </location>
</feature>
<organism evidence="2 3">
    <name type="scientific">Brassica cretica</name>
    <name type="common">Mustard</name>
    <dbReference type="NCBI Taxonomy" id="69181"/>
    <lineage>
        <taxon>Eukaryota</taxon>
        <taxon>Viridiplantae</taxon>
        <taxon>Streptophyta</taxon>
        <taxon>Embryophyta</taxon>
        <taxon>Tracheophyta</taxon>
        <taxon>Spermatophyta</taxon>
        <taxon>Magnoliopsida</taxon>
        <taxon>eudicotyledons</taxon>
        <taxon>Gunneridae</taxon>
        <taxon>Pentapetalae</taxon>
        <taxon>rosids</taxon>
        <taxon>malvids</taxon>
        <taxon>Brassicales</taxon>
        <taxon>Brassicaceae</taxon>
        <taxon>Brassiceae</taxon>
        <taxon>Brassica</taxon>
    </lineage>
</organism>
<dbReference type="Proteomes" id="UP000266723">
    <property type="component" value="Unassembled WGS sequence"/>
</dbReference>
<comment type="caution">
    <text evidence="2">The sequence shown here is derived from an EMBL/GenBank/DDBJ whole genome shotgun (WGS) entry which is preliminary data.</text>
</comment>
<evidence type="ECO:0000256" key="1">
    <source>
        <dbReference type="SAM" id="MobiDB-lite"/>
    </source>
</evidence>
<feature type="compositionally biased region" description="Polar residues" evidence="1">
    <location>
        <begin position="70"/>
        <end position="79"/>
    </location>
</feature>
<feature type="compositionally biased region" description="Low complexity" evidence="1">
    <location>
        <begin position="192"/>
        <end position="205"/>
    </location>
</feature>
<proteinExistence type="predicted"/>
<sequence length="431" mass="46657">MNTNEMSNKRARKETETLVLWDINGSPVPKNCNAGLTTLSGTTPREETPRVKTPRGAIPSAPLPLVVSPGPSTGPANVDSSREDLTLISERETAEPSVTGGNKKRSAPDSSALAASQARTESDGPPKKKKKKERKKKKSVEEQSEPAEGAENCETVIEKGSSRDAAARGVVDSDNSPSISLKKKKTARSHESSTPAASASAAKIPPAAPRTLVEGGSASEDRRVKFHDRVEFKYVGETPLSFAPTDCAELVRQIKGGRKDLPAVKDLIFKDAYRTAYRLSFLPAATPEFLSLVETDGAITSSLLQLNPSPTMSLQSAVRISCGSSFSLRLEDRQVLFQHTNISSVKSTVSDHKNRVMVTLKLENDESVTLSLFDCQAVSFHKKLESMRDDPNVVVDTNINPKMIGGRFFLNATSGKHVHFDKETNAEICLL</sequence>
<gene>
    <name evidence="2" type="ORF">DY000_02040331</name>
</gene>
<dbReference type="EMBL" id="QGKV02001507">
    <property type="protein sequence ID" value="KAF3528628.1"/>
    <property type="molecule type" value="Genomic_DNA"/>
</dbReference>
<feature type="region of interest" description="Disordered" evidence="1">
    <location>
        <begin position="24"/>
        <end position="219"/>
    </location>
</feature>
<keyword evidence="3" id="KW-1185">Reference proteome</keyword>
<evidence type="ECO:0000313" key="2">
    <source>
        <dbReference type="EMBL" id="KAF3528628.1"/>
    </source>
</evidence>
<evidence type="ECO:0000313" key="3">
    <source>
        <dbReference type="Proteomes" id="UP000266723"/>
    </source>
</evidence>
<name>A0ABQ7B840_BRACR</name>
<accession>A0ABQ7B840</accession>
<feature type="compositionally biased region" description="Polar residues" evidence="1">
    <location>
        <begin position="34"/>
        <end position="43"/>
    </location>
</feature>
<feature type="compositionally biased region" description="Basic and acidic residues" evidence="1">
    <location>
        <begin position="80"/>
        <end position="94"/>
    </location>
</feature>
<reference evidence="2 3" key="1">
    <citation type="journal article" date="2020" name="BMC Genomics">
        <title>Intraspecific diversification of the crop wild relative Brassica cretica Lam. using demographic model selection.</title>
        <authorList>
            <person name="Kioukis A."/>
            <person name="Michalopoulou V.A."/>
            <person name="Briers L."/>
            <person name="Pirintsos S."/>
            <person name="Studholme D.J."/>
            <person name="Pavlidis P."/>
            <person name="Sarris P.F."/>
        </authorList>
    </citation>
    <scope>NUCLEOTIDE SEQUENCE [LARGE SCALE GENOMIC DNA]</scope>
    <source>
        <strain evidence="3">cv. PFS-1207/04</strain>
    </source>
</reference>
<feature type="compositionally biased region" description="Basic and acidic residues" evidence="1">
    <location>
        <begin position="156"/>
        <end position="166"/>
    </location>
</feature>
<protein>
    <submittedName>
        <fullName evidence="2">Uncharacterized protein</fullName>
    </submittedName>
</protein>